<evidence type="ECO:0000313" key="3">
    <source>
        <dbReference type="EMBL" id="KDA00523.1"/>
    </source>
</evidence>
<dbReference type="InterPro" id="IPR001128">
    <property type="entry name" value="Cyt_P450"/>
</dbReference>
<dbReference type="GO" id="GO:0016705">
    <property type="term" value="F:oxidoreductase activity, acting on paired donors, with incorporation or reduction of molecular oxygen"/>
    <property type="evidence" value="ECO:0007669"/>
    <property type="project" value="InterPro"/>
</dbReference>
<protein>
    <submittedName>
        <fullName evidence="3">Cytochrome P450 protein</fullName>
    </submittedName>
</protein>
<comment type="caution">
    <text evidence="3">The sequence shown here is derived from an EMBL/GenBank/DDBJ whole genome shotgun (WGS) entry which is preliminary data.</text>
</comment>
<dbReference type="PRINTS" id="PR00359">
    <property type="entry name" value="BP450"/>
</dbReference>
<dbReference type="eggNOG" id="COG2124">
    <property type="taxonomic scope" value="Bacteria"/>
</dbReference>
<dbReference type="STRING" id="1280954.HPO_00800"/>
<dbReference type="OrthoDB" id="9801155at2"/>
<keyword evidence="2" id="KW-0560">Oxidoreductase</keyword>
<dbReference type="InterPro" id="IPR036396">
    <property type="entry name" value="Cyt_P450_sf"/>
</dbReference>
<dbReference type="GO" id="GO:0020037">
    <property type="term" value="F:heme binding"/>
    <property type="evidence" value="ECO:0007669"/>
    <property type="project" value="InterPro"/>
</dbReference>
<dbReference type="PROSITE" id="PS00086">
    <property type="entry name" value="CYTOCHROME_P450"/>
    <property type="match status" value="1"/>
</dbReference>
<accession>A0A062VP37</accession>
<dbReference type="InterPro" id="IPR017972">
    <property type="entry name" value="Cyt_P450_CS"/>
</dbReference>
<evidence type="ECO:0000256" key="2">
    <source>
        <dbReference type="RuleBase" id="RU000461"/>
    </source>
</evidence>
<keyword evidence="2" id="KW-0479">Metal-binding</keyword>
<dbReference type="PATRIC" id="fig|1280954.3.peg.165"/>
<evidence type="ECO:0000313" key="4">
    <source>
        <dbReference type="Proteomes" id="UP000027100"/>
    </source>
</evidence>
<dbReference type="SUPFAM" id="SSF48264">
    <property type="entry name" value="Cytochrome P450"/>
    <property type="match status" value="1"/>
</dbReference>
<dbReference type="PANTHER" id="PTHR46696">
    <property type="entry name" value="P450, PUTATIVE (EUROFUNG)-RELATED"/>
    <property type="match status" value="1"/>
</dbReference>
<dbReference type="PANTHER" id="PTHR46696:SF1">
    <property type="entry name" value="CYTOCHROME P450 YJIB-RELATED"/>
    <property type="match status" value="1"/>
</dbReference>
<dbReference type="RefSeq" id="WP_035593293.1">
    <property type="nucleotide sequence ID" value="NZ_ARYM01000001.1"/>
</dbReference>
<dbReference type="Proteomes" id="UP000027100">
    <property type="component" value="Unassembled WGS sequence"/>
</dbReference>
<sequence length="366" mass="38197">MKTFTTFDQPTGWPSLAAAFEADLAAGDRIQKAPWGGLAVLGHAQLSALARNPAADGMAPDAAAMADTPAIYNLLVRSVFTKSGPAHRADRAALIAALNLVDVSAIAEAAVAGLPRQATGLDLRTEVIAPVVRAVWASVIGYNEKAALALEQAVADMAHVLSMAPDLSKAALAEAAALEARALSLAALANDAPFSRALEAAVGAGKAADLIAGMVFDAIETSTTGLAACLRIAAENRDTLAATPQCTNELLRLAGPAPMTMRLTTAPLRLDETEIAAGTALSMLWAAGNHDPLAFHRPERFDPARQEARPLMFGMGQHACLGHALVRATLQALLAFFIARQPQIEGDTGVWNILQPSDMPPLKISW</sequence>
<reference evidence="3 4" key="1">
    <citation type="journal article" date="2014" name="Antonie Van Leeuwenhoek">
        <title>Hyphomonas beringensis sp. nov. and Hyphomonas chukchiensis sp. nov., isolated from surface seawater of the Bering Sea and Chukchi Sea.</title>
        <authorList>
            <person name="Li C."/>
            <person name="Lai Q."/>
            <person name="Li G."/>
            <person name="Dong C."/>
            <person name="Wang J."/>
            <person name="Liao Y."/>
            <person name="Shao Z."/>
        </authorList>
    </citation>
    <scope>NUCLEOTIDE SEQUENCE [LARGE SCALE GENOMIC DNA]</scope>
    <source>
        <strain evidence="3 4">PS728</strain>
    </source>
</reference>
<dbReference type="Pfam" id="PF00067">
    <property type="entry name" value="p450"/>
    <property type="match status" value="1"/>
</dbReference>
<dbReference type="EMBL" id="ARYM01000001">
    <property type="protein sequence ID" value="KDA00523.1"/>
    <property type="molecule type" value="Genomic_DNA"/>
</dbReference>
<dbReference type="Gene3D" id="1.10.630.10">
    <property type="entry name" value="Cytochrome P450"/>
    <property type="match status" value="1"/>
</dbReference>
<keyword evidence="2" id="KW-0349">Heme</keyword>
<organism evidence="3 4">
    <name type="scientific">Hyphomonas polymorpha PS728</name>
    <dbReference type="NCBI Taxonomy" id="1280954"/>
    <lineage>
        <taxon>Bacteria</taxon>
        <taxon>Pseudomonadati</taxon>
        <taxon>Pseudomonadota</taxon>
        <taxon>Alphaproteobacteria</taxon>
        <taxon>Hyphomonadales</taxon>
        <taxon>Hyphomonadaceae</taxon>
        <taxon>Hyphomonas</taxon>
    </lineage>
</organism>
<proteinExistence type="inferred from homology"/>
<keyword evidence="4" id="KW-1185">Reference proteome</keyword>
<dbReference type="GO" id="GO:0005506">
    <property type="term" value="F:iron ion binding"/>
    <property type="evidence" value="ECO:0007669"/>
    <property type="project" value="InterPro"/>
</dbReference>
<comment type="similarity">
    <text evidence="1 2">Belongs to the cytochrome P450 family.</text>
</comment>
<evidence type="ECO:0000256" key="1">
    <source>
        <dbReference type="ARBA" id="ARBA00010617"/>
    </source>
</evidence>
<keyword evidence="2" id="KW-0503">Monooxygenase</keyword>
<keyword evidence="2" id="KW-0408">Iron</keyword>
<dbReference type="InterPro" id="IPR002397">
    <property type="entry name" value="Cyt_P450_B"/>
</dbReference>
<name>A0A062VP37_9PROT</name>
<dbReference type="AlphaFoldDB" id="A0A062VP37"/>
<dbReference type="GO" id="GO:0004497">
    <property type="term" value="F:monooxygenase activity"/>
    <property type="evidence" value="ECO:0007669"/>
    <property type="project" value="UniProtKB-KW"/>
</dbReference>
<gene>
    <name evidence="3" type="ORF">HPO_00800</name>
</gene>